<gene>
    <name evidence="3" type="ORF">C5167_015535</name>
</gene>
<dbReference type="InterPro" id="IPR035940">
    <property type="entry name" value="CAP_sf"/>
</dbReference>
<organism evidence="3 4">
    <name type="scientific">Papaver somniferum</name>
    <name type="common">Opium poppy</name>
    <dbReference type="NCBI Taxonomy" id="3469"/>
    <lineage>
        <taxon>Eukaryota</taxon>
        <taxon>Viridiplantae</taxon>
        <taxon>Streptophyta</taxon>
        <taxon>Embryophyta</taxon>
        <taxon>Tracheophyta</taxon>
        <taxon>Spermatophyta</taxon>
        <taxon>Magnoliopsida</taxon>
        <taxon>Ranunculales</taxon>
        <taxon>Papaveraceae</taxon>
        <taxon>Papaveroideae</taxon>
        <taxon>Papaver</taxon>
    </lineage>
</organism>
<proteinExistence type="predicted"/>
<evidence type="ECO:0000256" key="1">
    <source>
        <dbReference type="SAM" id="SignalP"/>
    </source>
</evidence>
<name>A0A4Y7J7A6_PAPSO</name>
<keyword evidence="4" id="KW-1185">Reference proteome</keyword>
<dbReference type="InterPro" id="IPR014044">
    <property type="entry name" value="CAP_dom"/>
</dbReference>
<dbReference type="InterPro" id="IPR001283">
    <property type="entry name" value="CRISP-related"/>
</dbReference>
<keyword evidence="1" id="KW-0732">Signal</keyword>
<dbReference type="Proteomes" id="UP000316621">
    <property type="component" value="Chromosome 3"/>
</dbReference>
<evidence type="ECO:0000259" key="2">
    <source>
        <dbReference type="SMART" id="SM00198"/>
    </source>
</evidence>
<dbReference type="PRINTS" id="PR00837">
    <property type="entry name" value="V5TPXLIKE"/>
</dbReference>
<dbReference type="Pfam" id="PF00188">
    <property type="entry name" value="CAP"/>
    <property type="match status" value="1"/>
</dbReference>
<protein>
    <recommendedName>
        <fullName evidence="2">SCP domain-containing protein</fullName>
    </recommendedName>
</protein>
<dbReference type="PANTHER" id="PTHR10334">
    <property type="entry name" value="CYSTEINE-RICH SECRETORY PROTEIN-RELATED"/>
    <property type="match status" value="1"/>
</dbReference>
<dbReference type="OMA" id="IPWAADG"/>
<dbReference type="EMBL" id="CM010717">
    <property type="protein sequence ID" value="RZC56697.1"/>
    <property type="molecule type" value="Genomic_DNA"/>
</dbReference>
<reference evidence="3 4" key="1">
    <citation type="journal article" date="2018" name="Science">
        <title>The opium poppy genome and morphinan production.</title>
        <authorList>
            <person name="Guo L."/>
            <person name="Winzer T."/>
            <person name="Yang X."/>
            <person name="Li Y."/>
            <person name="Ning Z."/>
            <person name="He Z."/>
            <person name="Teodor R."/>
            <person name="Lu Y."/>
            <person name="Bowser T.A."/>
            <person name="Graham I.A."/>
            <person name="Ye K."/>
        </authorList>
    </citation>
    <scope>NUCLEOTIDE SEQUENCE [LARGE SCALE GENOMIC DNA]</scope>
    <source>
        <strain evidence="4">cv. HN1</strain>
        <tissue evidence="3">Leaves</tissue>
    </source>
</reference>
<feature type="chain" id="PRO_5021404695" description="SCP domain-containing protein" evidence="1">
    <location>
        <begin position="26"/>
        <end position="167"/>
    </location>
</feature>
<dbReference type="SUPFAM" id="SSF55797">
    <property type="entry name" value="PR-1-like"/>
    <property type="match status" value="1"/>
</dbReference>
<sequence>MNMASSLQTIFFFVSLIFFVEICQAERTFTDFEKEILLSHNSARADVGVPPLVWNDILAKYARIYSGDIKRKGCDLNYSNRYGFGESLYKGTNVTGKAAVEAWVSQKIWYHRDNNTCTSGHDCSDYKQVVWKNSIRVGCYRFRCHDGDNFVTCEYYPPGNYKGARPY</sequence>
<evidence type="ECO:0000313" key="4">
    <source>
        <dbReference type="Proteomes" id="UP000316621"/>
    </source>
</evidence>
<dbReference type="Gramene" id="RZC56697">
    <property type="protein sequence ID" value="RZC56697"/>
    <property type="gene ID" value="C5167_015535"/>
</dbReference>
<dbReference type="SMART" id="SM00198">
    <property type="entry name" value="SCP"/>
    <property type="match status" value="1"/>
</dbReference>
<feature type="domain" description="SCP" evidence="2">
    <location>
        <begin position="31"/>
        <end position="163"/>
    </location>
</feature>
<accession>A0A4Y7J7A6</accession>
<feature type="signal peptide" evidence="1">
    <location>
        <begin position="1"/>
        <end position="25"/>
    </location>
</feature>
<dbReference type="AlphaFoldDB" id="A0A4Y7J7A6"/>
<dbReference type="FunFam" id="3.40.33.10:FF:000004">
    <property type="entry name" value="CAP, cysteine-rich secretory protein, antigen 5"/>
    <property type="match status" value="1"/>
</dbReference>
<evidence type="ECO:0000313" key="3">
    <source>
        <dbReference type="EMBL" id="RZC56697.1"/>
    </source>
</evidence>
<dbReference type="Gene3D" id="3.40.33.10">
    <property type="entry name" value="CAP"/>
    <property type="match status" value="1"/>
</dbReference>